<dbReference type="EMBL" id="VKID01000002">
    <property type="protein sequence ID" value="TRX99191.1"/>
    <property type="molecule type" value="Genomic_DNA"/>
</dbReference>
<feature type="transmembrane region" description="Helical" evidence="1">
    <location>
        <begin position="38"/>
        <end position="57"/>
    </location>
</feature>
<feature type="transmembrane region" description="Helical" evidence="1">
    <location>
        <begin position="12"/>
        <end position="32"/>
    </location>
</feature>
<dbReference type="Proteomes" id="UP000315938">
    <property type="component" value="Unassembled WGS sequence"/>
</dbReference>
<evidence type="ECO:0000313" key="3">
    <source>
        <dbReference type="Proteomes" id="UP000315938"/>
    </source>
</evidence>
<protein>
    <submittedName>
        <fullName evidence="2">Uncharacterized protein</fullName>
    </submittedName>
</protein>
<keyword evidence="1" id="KW-0812">Transmembrane</keyword>
<keyword evidence="1" id="KW-1133">Transmembrane helix</keyword>
<organism evidence="2 3">
    <name type="scientific">Acholeplasma laidlawii</name>
    <dbReference type="NCBI Taxonomy" id="2148"/>
    <lineage>
        <taxon>Bacteria</taxon>
        <taxon>Bacillati</taxon>
        <taxon>Mycoplasmatota</taxon>
        <taxon>Mollicutes</taxon>
        <taxon>Acholeplasmatales</taxon>
        <taxon>Acholeplasmataceae</taxon>
        <taxon>Acholeplasma</taxon>
    </lineage>
</organism>
<dbReference type="RefSeq" id="WP_012243148.1">
    <property type="nucleotide sequence ID" value="NZ_JACAOE010000002.1"/>
</dbReference>
<proteinExistence type="predicted"/>
<evidence type="ECO:0000313" key="2">
    <source>
        <dbReference type="EMBL" id="TRX99191.1"/>
    </source>
</evidence>
<comment type="caution">
    <text evidence="2">The sequence shown here is derived from an EMBL/GenBank/DDBJ whole genome shotgun (WGS) entry which is preliminary data.</text>
</comment>
<accession>A0A553IG80</accession>
<sequence length="240" mass="28300">MNTYNKLQKKFLIWILVEVIITFVLLVVLLFLPLDFNVLMPILFVLLLIGLILSLVLKSKFDYYNFLYRHSALFENLAPAVETNQIILSQAWFEMLKQEKYQQYKSYGGYSIHYKIADGPNSKRSFKTLYIVVAIADNTLSFENEIIEKSINKLEMHLYKNAKYSQRIIYQFKSDKKFTQELAKSTNMVLFARNHKQNIVLINVYHFSDDHVAYFVHSTTNPPTPYYDFASKYLIDLLNK</sequence>
<reference evidence="2 3" key="1">
    <citation type="submission" date="2019-07" db="EMBL/GenBank/DDBJ databases">
        <title>Genome sequence of Acholeplasma laidlawii strain with increased resistance to erythromycin.</title>
        <authorList>
            <person name="Medvedeva E.S."/>
            <person name="Baranova N.B."/>
            <person name="Siniagina M.N."/>
            <person name="Mouzykantov A."/>
            <person name="Chernova O.A."/>
            <person name="Chernov V.M."/>
        </authorList>
    </citation>
    <scope>NUCLEOTIDE SEQUENCE [LARGE SCALE GENOMIC DNA]</scope>
    <source>
        <strain evidence="2 3">PG8REry</strain>
    </source>
</reference>
<gene>
    <name evidence="2" type="ORF">FNV44_05655</name>
</gene>
<keyword evidence="1" id="KW-0472">Membrane</keyword>
<name>A0A553IG80_ACHLA</name>
<evidence type="ECO:0000256" key="1">
    <source>
        <dbReference type="SAM" id="Phobius"/>
    </source>
</evidence>
<dbReference type="GeneID" id="41339357"/>
<dbReference type="AlphaFoldDB" id="A0A553IG80"/>